<name>A0A485LNM3_9STRA</name>
<feature type="coiled-coil region" evidence="3">
    <location>
        <begin position="715"/>
        <end position="763"/>
    </location>
</feature>
<evidence type="ECO:0000256" key="2">
    <source>
        <dbReference type="RuleBase" id="RU000487"/>
    </source>
</evidence>
<dbReference type="PANTHER" id="PTHR11937">
    <property type="entry name" value="ACTIN"/>
    <property type="match status" value="1"/>
</dbReference>
<feature type="coiled-coil region" evidence="3">
    <location>
        <begin position="253"/>
        <end position="382"/>
    </location>
</feature>
<keyword evidence="7" id="KW-1185">Reference proteome</keyword>
<dbReference type="Gene3D" id="3.30.420.40">
    <property type="match status" value="2"/>
</dbReference>
<keyword evidence="3" id="KW-0175">Coiled coil</keyword>
<dbReference type="InterPro" id="IPR043129">
    <property type="entry name" value="ATPase_NBD"/>
</dbReference>
<feature type="region of interest" description="Disordered" evidence="4">
    <location>
        <begin position="69"/>
        <end position="95"/>
    </location>
</feature>
<comment type="similarity">
    <text evidence="2">Belongs to the actin family.</text>
</comment>
<protein>
    <submittedName>
        <fullName evidence="6">Aste57867_23477 protein</fullName>
    </submittedName>
</protein>
<feature type="coiled-coil region" evidence="3">
    <location>
        <begin position="147"/>
        <end position="223"/>
    </location>
</feature>
<dbReference type="Proteomes" id="UP000332933">
    <property type="component" value="Unassembled WGS sequence"/>
</dbReference>
<dbReference type="SMART" id="SM00268">
    <property type="entry name" value="ACTIN"/>
    <property type="match status" value="1"/>
</dbReference>
<reference evidence="6 7" key="1">
    <citation type="submission" date="2019-03" db="EMBL/GenBank/DDBJ databases">
        <authorList>
            <person name="Gaulin E."/>
            <person name="Dumas B."/>
        </authorList>
    </citation>
    <scope>NUCLEOTIDE SEQUENCE [LARGE SCALE GENOMIC DNA]</scope>
    <source>
        <strain evidence="6">CBS 568.67</strain>
    </source>
</reference>
<evidence type="ECO:0000256" key="3">
    <source>
        <dbReference type="SAM" id="Coils"/>
    </source>
</evidence>
<organism evidence="6 7">
    <name type="scientific">Aphanomyces stellatus</name>
    <dbReference type="NCBI Taxonomy" id="120398"/>
    <lineage>
        <taxon>Eukaryota</taxon>
        <taxon>Sar</taxon>
        <taxon>Stramenopiles</taxon>
        <taxon>Oomycota</taxon>
        <taxon>Saprolegniomycetes</taxon>
        <taxon>Saprolegniales</taxon>
        <taxon>Verrucalvaceae</taxon>
        <taxon>Aphanomyces</taxon>
    </lineage>
</organism>
<feature type="coiled-coil region" evidence="3">
    <location>
        <begin position="876"/>
        <end position="910"/>
    </location>
</feature>
<dbReference type="OrthoDB" id="74201at2759"/>
<dbReference type="Pfam" id="PF00022">
    <property type="entry name" value="Actin"/>
    <property type="match status" value="1"/>
</dbReference>
<proteinExistence type="inferred from homology"/>
<dbReference type="SUPFAM" id="SSF53067">
    <property type="entry name" value="Actin-like ATPase domain"/>
    <property type="match status" value="2"/>
</dbReference>
<feature type="compositionally biased region" description="Basic and acidic residues" evidence="4">
    <location>
        <begin position="79"/>
        <end position="95"/>
    </location>
</feature>
<gene>
    <name evidence="6" type="primary">Aste57867_23477</name>
    <name evidence="5" type="ORF">As57867_023406</name>
    <name evidence="6" type="ORF">ASTE57867_23477</name>
</gene>
<reference evidence="5" key="2">
    <citation type="submission" date="2019-06" db="EMBL/GenBank/DDBJ databases">
        <title>Genomics analysis of Aphanomyces spp. identifies a new class of oomycete effector associated with host adaptation.</title>
        <authorList>
            <person name="Gaulin E."/>
        </authorList>
    </citation>
    <scope>NUCLEOTIDE SEQUENCE</scope>
    <source>
        <strain evidence="5">CBS 578.67</strain>
    </source>
</reference>
<accession>A0A485LNM3</accession>
<feature type="coiled-coil region" evidence="3">
    <location>
        <begin position="415"/>
        <end position="567"/>
    </location>
</feature>
<evidence type="ECO:0000256" key="1">
    <source>
        <dbReference type="ARBA" id="ARBA00049360"/>
    </source>
</evidence>
<evidence type="ECO:0000313" key="7">
    <source>
        <dbReference type="Proteomes" id="UP000332933"/>
    </source>
</evidence>
<dbReference type="EMBL" id="CAADRA010007299">
    <property type="protein sequence ID" value="VFU00122.1"/>
    <property type="molecule type" value="Genomic_DNA"/>
</dbReference>
<evidence type="ECO:0000256" key="4">
    <source>
        <dbReference type="SAM" id="MobiDB-lite"/>
    </source>
</evidence>
<comment type="catalytic activity">
    <reaction evidence="1">
        <text>ATP + H2O = ADP + phosphate + H(+)</text>
        <dbReference type="Rhea" id="RHEA:13065"/>
        <dbReference type="ChEBI" id="CHEBI:15377"/>
        <dbReference type="ChEBI" id="CHEBI:15378"/>
        <dbReference type="ChEBI" id="CHEBI:30616"/>
        <dbReference type="ChEBI" id="CHEBI:43474"/>
        <dbReference type="ChEBI" id="CHEBI:456216"/>
    </reaction>
</comment>
<evidence type="ECO:0000313" key="5">
    <source>
        <dbReference type="EMBL" id="KAF0684559.1"/>
    </source>
</evidence>
<dbReference type="InterPro" id="IPR004000">
    <property type="entry name" value="Actin"/>
</dbReference>
<sequence>MRQTVSRGYKDGDLHHPAEYAVKSTKSKDIAVSGSSTLTELRNAKTANFSKSTISIPVKRAFKFDEGKRPASASFVRQENQDIKESKDVPKENVPDKQHSALIEYNPESFVDVKRSSDADKNADVVPQVQGRPRDEFSEASRASLNTEALRDELSRVSEELKEKEAIIGQLKEDETIHEKNMEKMTNSCLQYKQKCQEYADSNLNLTRQQDTLEQELIQHKMQLSEILNSHTATGPPAFAEHDKSPLQLQNKVVTLETENMELEKQLEHLNRICGALQIQVKSFESKEIEWQSFKECQQRLEVELRDTIESLKKQAEAFEDVQNKMEQMPSISASRPVGHELSGTSHPQEIKEKNEAYAQEIELLKREKNAINLRVLELEKETIAKESVISNLKAQQGHLSLEFNTKSSTMELTNRNLSEQIIEHQNLRESLQEKEKCEFSHQTAVDSLTRQVDDLHQLLDIAAQDKETISQERIDAEVSVQEHIRQLDGYESKLKNTENDLRDANLTIAELEIIIKRLKSEHEQFKNIKYKCDELEQNAGLNNDILESFKIQLSVAKDNLADAMNKNLLLLNQLSKKDAEIGELNNHIVEVKGSLDLQALEHFRYSSDAEGKIRALESAIHVSRSETDSIVAMKANQIILENEIASKNSVIESYVLEMDGINKELHERSIEILNQIDVIKSIKEINHNLQLKVVKLDAELKVVSSERLNDTLKIQQFEEDLNELRGNLDDAGAVKLRLENEMRKSNAVAETYKSQIEELNVQVSQITCHNEELFGKNKLSDERCTDLCRQILDLESKIEVTTATLSSKHSESSKTIKGLEEDIKILHSQLNRTSESEKLCDDLKKQVAEHSNHAQICSADIETMKQNTSKMVAERDELLAQIESSKTEIKQYQLQLNELTMQVDQHRSSELLLATKNIGEVKSLEGTIEILRAQLNEARTFQLKCGELEHQLKLRAAVNENVHAEKIGVLEMQLDDQCRRYKDAEKKIKALEESRQKLDEHTSNLPHVSGQQDAKIDTAPNTAPIGRGVIVIHCGGTELQTGHLDENLLSPPAKFPNGYFLGNDAISVIYDHPDPALRGILKEESLFSNGDITSFEYFEGIIQQILLSLGAYSNPDAYKVIMTHKPLMRKDQREKIVHTLFDSCHMQGVFLTTDAQMCLRAINKTTGLVVDLGSDVTYIVPIYEGMLLEHAVVKLPLGGDAIVDFLVSMLLSQDCEEFHKIPTRLQKKIARSILATNGIIANDFISMTEKFGHFQRTNVQVLPSEKCNSHVWHRVAQTPSKHHPLHSTFSFQLPNGGDLTLNFDVERFTGPELLWNPSLDPECHCEMSLQAAILKSITLCDPLLQGDLVSHIVCIGELASLPGFKDRLYREVQISLPTCILGAEILKNESNSAFNGTTLYASELRDDVWIHRYEYEIEGASIVHSKCF</sequence>
<feature type="coiled-coil region" evidence="3">
    <location>
        <begin position="968"/>
        <end position="1005"/>
    </location>
</feature>
<dbReference type="Gene3D" id="3.90.640.10">
    <property type="entry name" value="Actin, Chain A, domain 4"/>
    <property type="match status" value="1"/>
</dbReference>
<dbReference type="EMBL" id="VJMH01007273">
    <property type="protein sequence ID" value="KAF0684559.1"/>
    <property type="molecule type" value="Genomic_DNA"/>
</dbReference>
<evidence type="ECO:0000313" key="6">
    <source>
        <dbReference type="EMBL" id="VFU00122.1"/>
    </source>
</evidence>